<comment type="pathway">
    <text evidence="2">Cofactor biosynthesis; molybdopterin biosynthesis.</text>
</comment>
<dbReference type="EMBL" id="JAODUP010003416">
    <property type="protein sequence ID" value="KAK2138280.1"/>
    <property type="molecule type" value="Genomic_DNA"/>
</dbReference>
<evidence type="ECO:0000313" key="10">
    <source>
        <dbReference type="Proteomes" id="UP001208570"/>
    </source>
</evidence>
<dbReference type="AlphaFoldDB" id="A0AAD9MKP0"/>
<comment type="catalytic activity">
    <reaction evidence="1">
        <text>(8S)-3',8-cyclo-7,8-dihydroguanosine 5'-triphosphate = cyclic pyranopterin phosphate + diphosphate</text>
        <dbReference type="Rhea" id="RHEA:49580"/>
        <dbReference type="ChEBI" id="CHEBI:33019"/>
        <dbReference type="ChEBI" id="CHEBI:59648"/>
        <dbReference type="ChEBI" id="CHEBI:131766"/>
        <dbReference type="EC" id="4.6.1.17"/>
    </reaction>
</comment>
<dbReference type="InterPro" id="IPR002820">
    <property type="entry name" value="Mopterin_CF_biosynth-C_dom"/>
</dbReference>
<organism evidence="9 10">
    <name type="scientific">Paralvinella palmiformis</name>
    <dbReference type="NCBI Taxonomy" id="53620"/>
    <lineage>
        <taxon>Eukaryota</taxon>
        <taxon>Metazoa</taxon>
        <taxon>Spiralia</taxon>
        <taxon>Lophotrochozoa</taxon>
        <taxon>Annelida</taxon>
        <taxon>Polychaeta</taxon>
        <taxon>Sedentaria</taxon>
        <taxon>Canalipalpata</taxon>
        <taxon>Terebellida</taxon>
        <taxon>Terebelliformia</taxon>
        <taxon>Alvinellidae</taxon>
        <taxon>Paralvinella</taxon>
    </lineage>
</organism>
<keyword evidence="4" id="KW-0328">Glycosyltransferase</keyword>
<dbReference type="Pfam" id="PF01967">
    <property type="entry name" value="MoaC"/>
    <property type="match status" value="1"/>
</dbReference>
<accession>A0AAD9MKP0</accession>
<evidence type="ECO:0000256" key="3">
    <source>
        <dbReference type="ARBA" id="ARBA00012575"/>
    </source>
</evidence>
<reference evidence="9" key="1">
    <citation type="journal article" date="2023" name="Mol. Biol. Evol.">
        <title>Third-Generation Sequencing Reveals the Adaptive Role of the Epigenome in Three Deep-Sea Polychaetes.</title>
        <authorList>
            <person name="Perez M."/>
            <person name="Aroh O."/>
            <person name="Sun Y."/>
            <person name="Lan Y."/>
            <person name="Juniper S.K."/>
            <person name="Young C.R."/>
            <person name="Angers B."/>
            <person name="Qian P.Y."/>
        </authorList>
    </citation>
    <scope>NUCLEOTIDE SEQUENCE</scope>
    <source>
        <strain evidence="9">P08H-3</strain>
    </source>
</reference>
<sequence length="352" mass="39240">MDLSPLNIQIESLVRIDINSFKSSDEVSKEKQEIIFLFVARLIREKGIEEYIEAIKMIQDVPFDRPVKFQIIGDLYPSNPSAIHEDTLKGWIEEGLIEYLGYQNDVKSFIEKSSCVVLPSYREGLSKSLLEAASMERPIITTNVSGCRDVVDDGVNGYLCEVQDSYSLRNQLIKMIELTPTEREDMGKRGRKKEKYMNLTHLDENNKPKMVDVSDKDETTRIAVASGVIEISQEAYDAVVSNSAKKGPVLQTAVIAAIQGTKQTSTLIPMCHPLMLTSVKTELEELPALPGFKLSVRAKLKGRTGVEMEALTGVSVGLLTIYDMLKAIDKGMVIKTVQLEEKEGGVSGDFRR</sequence>
<dbReference type="GO" id="GO:0006777">
    <property type="term" value="P:Mo-molybdopterin cofactor biosynthetic process"/>
    <property type="evidence" value="ECO:0007669"/>
    <property type="project" value="UniProtKB-KW"/>
</dbReference>
<dbReference type="EC" id="4.6.1.17" evidence="3"/>
<dbReference type="InterPro" id="IPR023045">
    <property type="entry name" value="MoaC"/>
</dbReference>
<dbReference type="GO" id="GO:0016757">
    <property type="term" value="F:glycosyltransferase activity"/>
    <property type="evidence" value="ECO:0007669"/>
    <property type="project" value="UniProtKB-KW"/>
</dbReference>
<dbReference type="InterPro" id="IPR036522">
    <property type="entry name" value="MoaC_sf"/>
</dbReference>
<dbReference type="PANTHER" id="PTHR12526:SF638">
    <property type="entry name" value="SPORE COAT PROTEIN SA"/>
    <property type="match status" value="1"/>
</dbReference>
<proteinExistence type="inferred from homology"/>
<evidence type="ECO:0000256" key="2">
    <source>
        <dbReference type="ARBA" id="ARBA00005046"/>
    </source>
</evidence>
<name>A0AAD9MKP0_9ANNE</name>
<dbReference type="SUPFAM" id="SSF55040">
    <property type="entry name" value="Molybdenum cofactor biosynthesis protein C, MoaC"/>
    <property type="match status" value="1"/>
</dbReference>
<evidence type="ECO:0000256" key="1">
    <source>
        <dbReference type="ARBA" id="ARBA00001637"/>
    </source>
</evidence>
<keyword evidence="5" id="KW-0501">Molybdenum cofactor biosynthesis</keyword>
<evidence type="ECO:0000313" key="9">
    <source>
        <dbReference type="EMBL" id="KAK2138280.1"/>
    </source>
</evidence>
<protein>
    <recommendedName>
        <fullName evidence="3">cyclic pyranopterin monophosphate synthase</fullName>
        <ecNumber evidence="3">4.6.1.17</ecNumber>
    </recommendedName>
</protein>
<keyword evidence="6" id="KW-0456">Lyase</keyword>
<dbReference type="PANTHER" id="PTHR12526">
    <property type="entry name" value="GLYCOSYLTRANSFERASE"/>
    <property type="match status" value="1"/>
</dbReference>
<dbReference type="HAMAP" id="MF_01224_B">
    <property type="entry name" value="MoaC_B"/>
    <property type="match status" value="1"/>
</dbReference>
<dbReference type="InterPro" id="IPR047594">
    <property type="entry name" value="MoaC_bact/euk"/>
</dbReference>
<dbReference type="InterPro" id="IPR001296">
    <property type="entry name" value="Glyco_trans_1"/>
</dbReference>
<evidence type="ECO:0000256" key="4">
    <source>
        <dbReference type="ARBA" id="ARBA00022676"/>
    </source>
</evidence>
<dbReference type="Gene3D" id="3.40.50.2000">
    <property type="entry name" value="Glycogen Phosphorylase B"/>
    <property type="match status" value="1"/>
</dbReference>
<gene>
    <name evidence="9" type="ORF">LSH36_3428g00012</name>
</gene>
<dbReference type="CDD" id="cd01420">
    <property type="entry name" value="MoaC_PE"/>
    <property type="match status" value="1"/>
</dbReference>
<evidence type="ECO:0000256" key="5">
    <source>
        <dbReference type="ARBA" id="ARBA00023150"/>
    </source>
</evidence>
<evidence type="ECO:0000259" key="7">
    <source>
        <dbReference type="Pfam" id="PF00534"/>
    </source>
</evidence>
<dbReference type="Pfam" id="PF00534">
    <property type="entry name" value="Glycos_transf_1"/>
    <property type="match status" value="1"/>
</dbReference>
<feature type="domain" description="Molybdopterin cofactor biosynthesis C (MoaC)" evidence="8">
    <location>
        <begin position="210"/>
        <end position="345"/>
    </location>
</feature>
<dbReference type="GO" id="GO:0061799">
    <property type="term" value="F:cyclic pyranopterin monophosphate synthase activity"/>
    <property type="evidence" value="ECO:0007669"/>
    <property type="project" value="UniProtKB-EC"/>
</dbReference>
<comment type="caution">
    <text evidence="9">The sequence shown here is derived from an EMBL/GenBank/DDBJ whole genome shotgun (WGS) entry which is preliminary data.</text>
</comment>
<feature type="domain" description="Glycosyl transferase family 1" evidence="7">
    <location>
        <begin position="24"/>
        <end position="192"/>
    </location>
</feature>
<dbReference type="NCBIfam" id="TIGR00581">
    <property type="entry name" value="moaC"/>
    <property type="match status" value="1"/>
</dbReference>
<keyword evidence="4" id="KW-0808">Transferase</keyword>
<keyword evidence="10" id="KW-1185">Reference proteome</keyword>
<dbReference type="Gene3D" id="3.30.70.640">
    <property type="entry name" value="Molybdopterin cofactor biosynthesis C (MoaC) domain"/>
    <property type="match status" value="1"/>
</dbReference>
<dbReference type="NCBIfam" id="NF006870">
    <property type="entry name" value="PRK09364.1"/>
    <property type="match status" value="1"/>
</dbReference>
<evidence type="ECO:0000259" key="8">
    <source>
        <dbReference type="Pfam" id="PF01967"/>
    </source>
</evidence>
<evidence type="ECO:0000256" key="6">
    <source>
        <dbReference type="ARBA" id="ARBA00023239"/>
    </source>
</evidence>
<dbReference type="SUPFAM" id="SSF53756">
    <property type="entry name" value="UDP-Glycosyltransferase/glycogen phosphorylase"/>
    <property type="match status" value="1"/>
</dbReference>
<dbReference type="Proteomes" id="UP001208570">
    <property type="component" value="Unassembled WGS sequence"/>
</dbReference>